<dbReference type="SMART" id="SM00321">
    <property type="entry name" value="WSC"/>
    <property type="match status" value="1"/>
</dbReference>
<reference evidence="5 6" key="1">
    <citation type="journal article" date="2004" name="Proc. Natl. Acad. Sci. U.S.A.">
        <title>The diploid genome sequence of Candida albicans.</title>
        <authorList>
            <person name="Jones T."/>
            <person name="Federspiel N.A."/>
            <person name="Chibana H."/>
            <person name="Dungan J."/>
            <person name="Kalman S."/>
            <person name="Magee B.B."/>
            <person name="Newport G."/>
            <person name="Thorstenson Y.R."/>
            <person name="Agabian N."/>
            <person name="Magee P.T."/>
            <person name="Davis R.W."/>
            <person name="Scherer S."/>
        </authorList>
    </citation>
    <scope>NUCLEOTIDE SEQUENCE [LARGE SCALE GENOMIC DNA]</scope>
    <source>
        <strain evidence="6">SC5314 / ATCC MYA-2876</strain>
    </source>
</reference>
<dbReference type="OrthoDB" id="2537459at2759"/>
<feature type="region of interest" description="Disordered" evidence="1">
    <location>
        <begin position="469"/>
        <end position="491"/>
    </location>
</feature>
<feature type="signal peptide" evidence="2">
    <location>
        <begin position="1"/>
        <end position="27"/>
    </location>
</feature>
<dbReference type="Proteomes" id="UP000000559">
    <property type="component" value="Chromosome 1"/>
</dbReference>
<dbReference type="GeneID" id="3643282"/>
<dbReference type="InParanoid" id="A0A1D8PFX5"/>
<dbReference type="RefSeq" id="XP_715049.1">
    <property type="nucleotide sequence ID" value="XM_709956.1"/>
</dbReference>
<proteinExistence type="predicted"/>
<feature type="region of interest" description="Disordered" evidence="1">
    <location>
        <begin position="413"/>
        <end position="454"/>
    </location>
</feature>
<dbReference type="InterPro" id="IPR002889">
    <property type="entry name" value="WSC_carb-bd"/>
</dbReference>
<dbReference type="STRING" id="237561.A0A1D8PFX5"/>
<dbReference type="PROSITE" id="PS51212">
    <property type="entry name" value="WSC"/>
    <property type="match status" value="1"/>
</dbReference>
<dbReference type="eggNOG" id="KOG4157">
    <property type="taxonomic scope" value="Eukaryota"/>
</dbReference>
<dbReference type="AlphaFoldDB" id="A0A1D8PFX5"/>
<feature type="region of interest" description="Disordered" evidence="1">
    <location>
        <begin position="118"/>
        <end position="180"/>
    </location>
</feature>
<dbReference type="Pfam" id="PF01822">
    <property type="entry name" value="WSC"/>
    <property type="match status" value="1"/>
</dbReference>
<keyword evidence="2" id="KW-0732">Signal</keyword>
<reference evidence="5 6" key="2">
    <citation type="journal article" date="2007" name="Genome Biol.">
        <title>Assembly of the Candida albicans genome into sixteen supercontigs aligned on the eight chromosomes.</title>
        <authorList>
            <person name="van het Hoog M."/>
            <person name="Rast T.J."/>
            <person name="Martchenko M."/>
            <person name="Grindle S."/>
            <person name="Dignard D."/>
            <person name="Hogues H."/>
            <person name="Cuomo C."/>
            <person name="Berriman M."/>
            <person name="Scherer S."/>
            <person name="Magee B.B."/>
            <person name="Whiteway M."/>
            <person name="Chibana H."/>
            <person name="Nantel A."/>
            <person name="Magee P.T."/>
        </authorList>
    </citation>
    <scope>GENOME REANNOTATION</scope>
    <source>
        <strain evidence="6">SC5314 / ATCC MYA-2876</strain>
    </source>
</reference>
<evidence type="ECO:0000313" key="6">
    <source>
        <dbReference type="Proteomes" id="UP000000559"/>
    </source>
</evidence>
<dbReference type="CGD" id="CAL0000175455">
    <property type="gene designation" value="WSC4"/>
</dbReference>
<protein>
    <submittedName>
        <fullName evidence="5">Wsc4p</fullName>
    </submittedName>
</protein>
<evidence type="ECO:0000313" key="4">
    <source>
        <dbReference type="CGD" id="CAL0000175455"/>
    </source>
</evidence>
<dbReference type="KEGG" id="cal:CAALFM_C114360CA"/>
<feature type="chain" id="PRO_5009111147" evidence="2">
    <location>
        <begin position="28"/>
        <end position="491"/>
    </location>
</feature>
<dbReference type="VEuPathDB" id="FungiDB:C1_14360C_A"/>
<sequence length="491" mass="51859">MTLRNQAMPALHPTLLVILLYISLTHALSLSRCSSTNLGGEKTSSEFMSNGLCRDTCSKDGYAVAVLSGNDCYCTNDVPADTTDMSNCEIGCPGYKDQENCAGDGYFGYLIIGQPSATVGGETSTSKSTQSSTSTSTSTSSTSTSSTTSSSSSTSTTSSSSSTSTSTTSEPSSSISPATTMVTKTTQITETHRSSNIVQVTQYSTEVLTVSPSTTSKSSTSSSSKSSSQTPIVSTKIEQTTAYSIKTVNGTQTQEIKTLYITQFTTQSTSDSTTGTTSFESASISNLRSQDASVAPTSSVPSSSTTDSPKTNKNAFFDDKGKVAGTFTAVGIVVVGIVGAMLYCCCCFGGAGGRHNDHDGYSDEENQYSSDELSVNHATVVAPYSKQSSFSTLKRDSSSKTLFAYFTGDNTNKESGVNRSSSRRKLMSRRSSQMSSSPNNNPEADGGAMFPINEIDSRLDPDTMFLNQNFSNKSLGDNQDYSRKLKITNPE</sequence>
<name>A0A1D8PFX5_CANAL</name>
<feature type="compositionally biased region" description="Low complexity" evidence="1">
    <location>
        <begin position="291"/>
        <end position="309"/>
    </location>
</feature>
<feature type="region of interest" description="Disordered" evidence="1">
    <location>
        <begin position="210"/>
        <end position="234"/>
    </location>
</feature>
<reference evidence="5 6" key="3">
    <citation type="journal article" date="2013" name="Genome Biol.">
        <title>Assembly of a phased diploid Candida albicans genome facilitates allele-specific measurements and provides a simple model for repeat and indel structure.</title>
        <authorList>
            <person name="Muzzey D."/>
            <person name="Schwartz K."/>
            <person name="Weissman J.S."/>
            <person name="Sherlock G."/>
        </authorList>
    </citation>
    <scope>NUCLEOTIDE SEQUENCE [LARGE SCALE GENOMIC DNA]</scope>
    <source>
        <strain evidence="6">SC5314 / ATCC MYA-2876</strain>
    </source>
</reference>
<organism evidence="5 6">
    <name type="scientific">Candida albicans (strain SC5314 / ATCC MYA-2876)</name>
    <name type="common">Yeast</name>
    <dbReference type="NCBI Taxonomy" id="237561"/>
    <lineage>
        <taxon>Eukaryota</taxon>
        <taxon>Fungi</taxon>
        <taxon>Dikarya</taxon>
        <taxon>Ascomycota</taxon>
        <taxon>Saccharomycotina</taxon>
        <taxon>Pichiomycetes</taxon>
        <taxon>Debaryomycetaceae</taxon>
        <taxon>Candida/Lodderomyces clade</taxon>
        <taxon>Candida</taxon>
    </lineage>
</organism>
<dbReference type="EMBL" id="CP017623">
    <property type="protein sequence ID" value="AOW27036.1"/>
    <property type="molecule type" value="Genomic_DNA"/>
</dbReference>
<dbReference type="OMA" id="CPGYKDQ"/>
<keyword evidence="6" id="KW-1185">Reference proteome</keyword>
<evidence type="ECO:0000313" key="5">
    <source>
        <dbReference type="EMBL" id="AOW27036.1"/>
    </source>
</evidence>
<feature type="compositionally biased region" description="Low complexity" evidence="1">
    <location>
        <begin position="123"/>
        <end position="176"/>
    </location>
</feature>
<evidence type="ECO:0000256" key="2">
    <source>
        <dbReference type="SAM" id="SignalP"/>
    </source>
</evidence>
<feature type="region of interest" description="Disordered" evidence="1">
    <location>
        <begin position="268"/>
        <end position="315"/>
    </location>
</feature>
<evidence type="ECO:0000259" key="3">
    <source>
        <dbReference type="PROSITE" id="PS51212"/>
    </source>
</evidence>
<feature type="compositionally biased region" description="Low complexity" evidence="1">
    <location>
        <begin position="268"/>
        <end position="281"/>
    </location>
</feature>
<accession>A0A1D8PFX5</accession>
<dbReference type="FunCoup" id="A0A1D8PFX5">
    <property type="interactions" value="35"/>
</dbReference>
<feature type="domain" description="WSC" evidence="3">
    <location>
        <begin position="27"/>
        <end position="113"/>
    </location>
</feature>
<evidence type="ECO:0000256" key="1">
    <source>
        <dbReference type="SAM" id="MobiDB-lite"/>
    </source>
</evidence>
<gene>
    <name evidence="4 5" type="primary">WSC4</name>
    <name evidence="5" type="ordered locus">CAALFM_C114360CA</name>
    <name evidence="4" type="ordered locus">orf19.7251</name>
</gene>
<feature type="compositionally biased region" description="Polar residues" evidence="1">
    <location>
        <begin position="469"/>
        <end position="479"/>
    </location>
</feature>